<dbReference type="EMBL" id="JBHSNF010000001">
    <property type="protein sequence ID" value="MFC5525587.1"/>
    <property type="molecule type" value="Genomic_DNA"/>
</dbReference>
<sequence length="52" mass="5916">MAAGVNRLRLQRSRDPEHRRTVAGGWFVAPPHAMYDVISRINALVHYEATID</sequence>
<accession>A0ABW0QPR7</accession>
<organism evidence="1 2">
    <name type="scientific">Rhodanobacter ginsengisoli</name>
    <dbReference type="NCBI Taxonomy" id="418646"/>
    <lineage>
        <taxon>Bacteria</taxon>
        <taxon>Pseudomonadati</taxon>
        <taxon>Pseudomonadota</taxon>
        <taxon>Gammaproteobacteria</taxon>
        <taxon>Lysobacterales</taxon>
        <taxon>Rhodanobacteraceae</taxon>
        <taxon>Rhodanobacter</taxon>
    </lineage>
</organism>
<name>A0ABW0QPR7_9GAMM</name>
<dbReference type="RefSeq" id="WP_377318812.1">
    <property type="nucleotide sequence ID" value="NZ_JBHSNF010000001.1"/>
</dbReference>
<proteinExistence type="predicted"/>
<protein>
    <submittedName>
        <fullName evidence="1">Uncharacterized protein</fullName>
    </submittedName>
</protein>
<dbReference type="Proteomes" id="UP001596114">
    <property type="component" value="Unassembled WGS sequence"/>
</dbReference>
<comment type="caution">
    <text evidence="1">The sequence shown here is derived from an EMBL/GenBank/DDBJ whole genome shotgun (WGS) entry which is preliminary data.</text>
</comment>
<keyword evidence="2" id="KW-1185">Reference proteome</keyword>
<reference evidence="2" key="1">
    <citation type="journal article" date="2019" name="Int. J. Syst. Evol. Microbiol.">
        <title>The Global Catalogue of Microorganisms (GCM) 10K type strain sequencing project: providing services to taxonomists for standard genome sequencing and annotation.</title>
        <authorList>
            <consortium name="The Broad Institute Genomics Platform"/>
            <consortium name="The Broad Institute Genome Sequencing Center for Infectious Disease"/>
            <person name="Wu L."/>
            <person name="Ma J."/>
        </authorList>
    </citation>
    <scope>NUCLEOTIDE SEQUENCE [LARGE SCALE GENOMIC DNA]</scope>
    <source>
        <strain evidence="2">CGMCC 1.16619</strain>
    </source>
</reference>
<evidence type="ECO:0000313" key="2">
    <source>
        <dbReference type="Proteomes" id="UP001596114"/>
    </source>
</evidence>
<gene>
    <name evidence="1" type="ORF">ACFPPA_07505</name>
</gene>
<evidence type="ECO:0000313" key="1">
    <source>
        <dbReference type="EMBL" id="MFC5525587.1"/>
    </source>
</evidence>